<keyword evidence="6" id="KW-0472">Membrane</keyword>
<protein>
    <submittedName>
        <fullName evidence="8">Seipin</fullName>
    </submittedName>
</protein>
<keyword evidence="2" id="KW-0812">Transmembrane</keyword>
<evidence type="ECO:0000256" key="5">
    <source>
        <dbReference type="ARBA" id="ARBA00023098"/>
    </source>
</evidence>
<dbReference type="Pfam" id="PF06775">
    <property type="entry name" value="Seipin"/>
    <property type="match status" value="1"/>
</dbReference>
<keyword evidence="5" id="KW-0443">Lipid metabolism</keyword>
<evidence type="ECO:0000256" key="7">
    <source>
        <dbReference type="SAM" id="SignalP"/>
    </source>
</evidence>
<dbReference type="GO" id="GO:0140042">
    <property type="term" value="P:lipid droplet formation"/>
    <property type="evidence" value="ECO:0007669"/>
    <property type="project" value="UniProtKB-ARBA"/>
</dbReference>
<dbReference type="AlphaFoldDB" id="A0A5K4EDS2"/>
<comment type="subcellular location">
    <subcellularLocation>
        <location evidence="1">Endoplasmic reticulum membrane</location>
        <topology evidence="1">Multi-pass membrane protein</topology>
    </subcellularLocation>
</comment>
<evidence type="ECO:0000256" key="1">
    <source>
        <dbReference type="ARBA" id="ARBA00004477"/>
    </source>
</evidence>
<sequence>MLTFTLFFYFNLSTKCNVQTEYSNVCSFPTANFSVSESGISLLTPKYPYMLILNLWLPDSIHNRNAGMSIITLELYGREHVLIQRFRKPVS</sequence>
<proteinExistence type="predicted"/>
<dbReference type="WBParaSite" id="Smp_046900.3">
    <property type="protein sequence ID" value="Smp_046900.3"/>
    <property type="gene ID" value="Smp_046900"/>
</dbReference>
<evidence type="ECO:0000256" key="2">
    <source>
        <dbReference type="ARBA" id="ARBA00022692"/>
    </source>
</evidence>
<evidence type="ECO:0000313" key="8">
    <source>
        <dbReference type="WBParaSite" id="Smp_046900.3"/>
    </source>
</evidence>
<dbReference type="InterPro" id="IPR009617">
    <property type="entry name" value="Seipin"/>
</dbReference>
<reference evidence="8" key="1">
    <citation type="submission" date="2019-11" db="UniProtKB">
        <authorList>
            <consortium name="WormBaseParasite"/>
        </authorList>
    </citation>
    <scope>IDENTIFICATION</scope>
    <source>
        <strain evidence="8">Puerto Rican</strain>
    </source>
</reference>
<keyword evidence="3" id="KW-0256">Endoplasmic reticulum</keyword>
<dbReference type="ExpressionAtlas" id="A0A5K4EDS2">
    <property type="expression patterns" value="baseline"/>
</dbReference>
<accession>A0A5K4EDS2</accession>
<evidence type="ECO:0000256" key="6">
    <source>
        <dbReference type="ARBA" id="ARBA00023136"/>
    </source>
</evidence>
<evidence type="ECO:0000256" key="3">
    <source>
        <dbReference type="ARBA" id="ARBA00022824"/>
    </source>
</evidence>
<organism evidence="8">
    <name type="scientific">Schistosoma mansoni</name>
    <name type="common">Blood fluke</name>
    <dbReference type="NCBI Taxonomy" id="6183"/>
    <lineage>
        <taxon>Eukaryota</taxon>
        <taxon>Metazoa</taxon>
        <taxon>Spiralia</taxon>
        <taxon>Lophotrochozoa</taxon>
        <taxon>Platyhelminthes</taxon>
        <taxon>Trematoda</taxon>
        <taxon>Digenea</taxon>
        <taxon>Strigeidida</taxon>
        <taxon>Schistosomatoidea</taxon>
        <taxon>Schistosomatidae</taxon>
        <taxon>Schistosoma</taxon>
    </lineage>
</organism>
<dbReference type="InParanoid" id="A0A5K4EDS2"/>
<feature type="signal peptide" evidence="7">
    <location>
        <begin position="1"/>
        <end position="16"/>
    </location>
</feature>
<keyword evidence="4" id="KW-1133">Transmembrane helix</keyword>
<dbReference type="STRING" id="6183.A0A5K4EDS2"/>
<keyword evidence="7" id="KW-0732">Signal</keyword>
<evidence type="ECO:0000256" key="4">
    <source>
        <dbReference type="ARBA" id="ARBA00022989"/>
    </source>
</evidence>
<dbReference type="GO" id="GO:0005789">
    <property type="term" value="C:endoplasmic reticulum membrane"/>
    <property type="evidence" value="ECO:0007669"/>
    <property type="project" value="UniProtKB-SubCell"/>
</dbReference>
<feature type="chain" id="PRO_5024453234" evidence="7">
    <location>
        <begin position="17"/>
        <end position="91"/>
    </location>
</feature>
<dbReference type="CDD" id="cd23995">
    <property type="entry name" value="Seipin_BSCL2_like"/>
    <property type="match status" value="1"/>
</dbReference>
<dbReference type="GO" id="GO:0006629">
    <property type="term" value="P:lipid metabolic process"/>
    <property type="evidence" value="ECO:0007669"/>
    <property type="project" value="UniProtKB-KW"/>
</dbReference>
<name>A0A5K4EDS2_SCHMA</name>